<organism evidence="1 2">
    <name type="scientific">Tanacetum coccineum</name>
    <dbReference type="NCBI Taxonomy" id="301880"/>
    <lineage>
        <taxon>Eukaryota</taxon>
        <taxon>Viridiplantae</taxon>
        <taxon>Streptophyta</taxon>
        <taxon>Embryophyta</taxon>
        <taxon>Tracheophyta</taxon>
        <taxon>Spermatophyta</taxon>
        <taxon>Magnoliopsida</taxon>
        <taxon>eudicotyledons</taxon>
        <taxon>Gunneridae</taxon>
        <taxon>Pentapetalae</taxon>
        <taxon>asterids</taxon>
        <taxon>campanulids</taxon>
        <taxon>Asterales</taxon>
        <taxon>Asteraceae</taxon>
        <taxon>Asteroideae</taxon>
        <taxon>Anthemideae</taxon>
        <taxon>Anthemidinae</taxon>
        <taxon>Tanacetum</taxon>
    </lineage>
</organism>
<dbReference type="Proteomes" id="UP001151760">
    <property type="component" value="Unassembled WGS sequence"/>
</dbReference>
<protein>
    <submittedName>
        <fullName evidence="1">Uncharacterized protein</fullName>
    </submittedName>
</protein>
<sequence>MVRWGSADKVATRVEVVVAKGDGHEDDGDEVVSMGVVILRRRVVIVGFGGGWCRSGVQRWAAYGGALEGEPSETRWTLAGIAGAAPENLGEGECQVHMYLRGSGKAAEMKHDAAISTMMGAFGTSNE</sequence>
<proteinExistence type="predicted"/>
<reference evidence="1" key="1">
    <citation type="journal article" date="2022" name="Int. J. Mol. Sci.">
        <title>Draft Genome of Tanacetum Coccineum: Genomic Comparison of Closely Related Tanacetum-Family Plants.</title>
        <authorList>
            <person name="Yamashiro T."/>
            <person name="Shiraishi A."/>
            <person name="Nakayama K."/>
            <person name="Satake H."/>
        </authorList>
    </citation>
    <scope>NUCLEOTIDE SEQUENCE</scope>
</reference>
<comment type="caution">
    <text evidence="1">The sequence shown here is derived from an EMBL/GenBank/DDBJ whole genome shotgun (WGS) entry which is preliminary data.</text>
</comment>
<name>A0ABQ5I822_9ASTR</name>
<evidence type="ECO:0000313" key="1">
    <source>
        <dbReference type="EMBL" id="GJT95452.1"/>
    </source>
</evidence>
<dbReference type="EMBL" id="BQNB010020389">
    <property type="protein sequence ID" value="GJT95452.1"/>
    <property type="molecule type" value="Genomic_DNA"/>
</dbReference>
<evidence type="ECO:0000313" key="2">
    <source>
        <dbReference type="Proteomes" id="UP001151760"/>
    </source>
</evidence>
<reference evidence="1" key="2">
    <citation type="submission" date="2022-01" db="EMBL/GenBank/DDBJ databases">
        <authorList>
            <person name="Yamashiro T."/>
            <person name="Shiraishi A."/>
            <person name="Satake H."/>
            <person name="Nakayama K."/>
        </authorList>
    </citation>
    <scope>NUCLEOTIDE SEQUENCE</scope>
</reference>
<gene>
    <name evidence="1" type="ORF">Tco_1090970</name>
</gene>
<accession>A0ABQ5I822</accession>
<keyword evidence="2" id="KW-1185">Reference proteome</keyword>